<dbReference type="PANTHER" id="PTHR11843">
    <property type="entry name" value="40S RIBOSOMAL PROTEIN S12"/>
    <property type="match status" value="1"/>
</dbReference>
<name>A0A914VR63_9BILA</name>
<proteinExistence type="inferred from homology"/>
<dbReference type="WBParaSite" id="PSAMB.scaffold238size62664.g3644.t1">
    <property type="protein sequence ID" value="PSAMB.scaffold238size62664.g3644.t1"/>
    <property type="gene ID" value="PSAMB.scaffold238size62664.g3644"/>
</dbReference>
<dbReference type="Pfam" id="PF01248">
    <property type="entry name" value="Ribosomal_L7Ae"/>
    <property type="match status" value="1"/>
</dbReference>
<dbReference type="GO" id="GO:0022626">
    <property type="term" value="C:cytosolic ribosome"/>
    <property type="evidence" value="ECO:0007669"/>
    <property type="project" value="UniProtKB-ARBA"/>
</dbReference>
<feature type="domain" description="Ribosomal protein eL8/eL30/eS12/Gadd45" evidence="6">
    <location>
        <begin position="32"/>
        <end position="125"/>
    </location>
</feature>
<dbReference type="InterPro" id="IPR000530">
    <property type="entry name" value="Ribosomal_eS12"/>
</dbReference>
<dbReference type="Proteomes" id="UP000887566">
    <property type="component" value="Unplaced"/>
</dbReference>
<dbReference type="InterPro" id="IPR004038">
    <property type="entry name" value="Ribosomal_eL8/eL30/eS12/Gad45"/>
</dbReference>
<organism evidence="7 8">
    <name type="scientific">Plectus sambesii</name>
    <dbReference type="NCBI Taxonomy" id="2011161"/>
    <lineage>
        <taxon>Eukaryota</taxon>
        <taxon>Metazoa</taxon>
        <taxon>Ecdysozoa</taxon>
        <taxon>Nematoda</taxon>
        <taxon>Chromadorea</taxon>
        <taxon>Plectida</taxon>
        <taxon>Plectina</taxon>
        <taxon>Plectoidea</taxon>
        <taxon>Plectidae</taxon>
        <taxon>Plectus</taxon>
    </lineage>
</organism>
<comment type="similarity">
    <text evidence="1 4">Belongs to the eukaryotic ribosomal protein eS12 family.</text>
</comment>
<protein>
    <recommendedName>
        <fullName evidence="4">40S ribosomal protein S12</fullName>
    </recommendedName>
</protein>
<dbReference type="GO" id="GO:0003735">
    <property type="term" value="F:structural constituent of ribosome"/>
    <property type="evidence" value="ECO:0007669"/>
    <property type="project" value="InterPro"/>
</dbReference>
<dbReference type="AlphaFoldDB" id="A0A914VR63"/>
<feature type="compositionally biased region" description="Low complexity" evidence="5">
    <location>
        <begin position="11"/>
        <end position="22"/>
    </location>
</feature>
<keyword evidence="2 4" id="KW-0689">Ribosomal protein</keyword>
<dbReference type="Gene3D" id="3.30.1330.30">
    <property type="match status" value="1"/>
</dbReference>
<keyword evidence="7" id="KW-1185">Reference proteome</keyword>
<evidence type="ECO:0000259" key="6">
    <source>
        <dbReference type="Pfam" id="PF01248"/>
    </source>
</evidence>
<dbReference type="GO" id="GO:0015935">
    <property type="term" value="C:small ribosomal subunit"/>
    <property type="evidence" value="ECO:0007669"/>
    <property type="project" value="UniProtKB-ARBA"/>
</dbReference>
<dbReference type="PROSITE" id="PS01189">
    <property type="entry name" value="RIBOSOMAL_S12E"/>
    <property type="match status" value="1"/>
</dbReference>
<dbReference type="PRINTS" id="PR00972">
    <property type="entry name" value="RIBSOMALS12E"/>
</dbReference>
<feature type="compositionally biased region" description="Acidic residues" evidence="5">
    <location>
        <begin position="1"/>
        <end position="10"/>
    </location>
</feature>
<feature type="region of interest" description="Disordered" evidence="5">
    <location>
        <begin position="1"/>
        <end position="22"/>
    </location>
</feature>
<evidence type="ECO:0000313" key="8">
    <source>
        <dbReference type="WBParaSite" id="PSAMB.scaffold238size62664.g3644.t1"/>
    </source>
</evidence>
<evidence type="ECO:0000256" key="3">
    <source>
        <dbReference type="ARBA" id="ARBA00023274"/>
    </source>
</evidence>
<evidence type="ECO:0000256" key="1">
    <source>
        <dbReference type="ARBA" id="ARBA00005824"/>
    </source>
</evidence>
<reference evidence="8" key="1">
    <citation type="submission" date="2022-11" db="UniProtKB">
        <authorList>
            <consortium name="WormBaseParasite"/>
        </authorList>
    </citation>
    <scope>IDENTIFICATION</scope>
</reference>
<evidence type="ECO:0000256" key="4">
    <source>
        <dbReference type="RuleBase" id="RU000670"/>
    </source>
</evidence>
<evidence type="ECO:0000256" key="5">
    <source>
        <dbReference type="SAM" id="MobiDB-lite"/>
    </source>
</evidence>
<dbReference type="SUPFAM" id="SSF55315">
    <property type="entry name" value="L30e-like"/>
    <property type="match status" value="1"/>
</dbReference>
<dbReference type="InterPro" id="IPR047860">
    <property type="entry name" value="Ribosomal_eS12_CS"/>
</dbReference>
<accession>A0A914VR63</accession>
<evidence type="ECO:0000313" key="7">
    <source>
        <dbReference type="Proteomes" id="UP000887566"/>
    </source>
</evidence>
<dbReference type="InterPro" id="IPR029064">
    <property type="entry name" value="Ribosomal_eL30-like_sf"/>
</dbReference>
<keyword evidence="3 4" id="KW-0687">Ribonucleoprotein</keyword>
<dbReference type="GO" id="GO:0006412">
    <property type="term" value="P:translation"/>
    <property type="evidence" value="ECO:0007669"/>
    <property type="project" value="InterPro"/>
</dbReference>
<dbReference type="FunFam" id="3.30.1330.30:FF:000005">
    <property type="entry name" value="40S ribosomal protein S12"/>
    <property type="match status" value="1"/>
</dbReference>
<sequence length="148" mass="15910">MSDAGGDDAPTEVPAPAPVAAGPPATMDVQTALQAVLKSAIVVDGLSKGLHEAAKALDKRQAHFCVLAENCDEPMYVKLVEALCAEHQIPLIKVKDKKLLGEWVGLCKYDKEGKARKVVGCSCVVVKDYGQEDIARSVLQEYFDSQKK</sequence>
<evidence type="ECO:0000256" key="2">
    <source>
        <dbReference type="ARBA" id="ARBA00022980"/>
    </source>
</evidence>